<accession>A0AAW2YBV3</accession>
<sequence length="151" mass="16293">MSTTNDTPNRGPSANTPFERTIREGHPARLVKAGPSFPRPTVQGQGAPSYLPLDTSTSDGVTTLVGSSVDIFSRIAAVTICCMVPRSARDNSLRMCPRRCYGVDAQSTGPWVWRILGPPSHWQGPKGHLAQLGASGRYQLSPRPSAYLTRC</sequence>
<evidence type="ECO:0000313" key="2">
    <source>
        <dbReference type="EMBL" id="KAL0463131.1"/>
    </source>
</evidence>
<gene>
    <name evidence="2" type="ORF">Slati_0200700</name>
</gene>
<dbReference type="EMBL" id="JACGWN010000001">
    <property type="protein sequence ID" value="KAL0463131.1"/>
    <property type="molecule type" value="Genomic_DNA"/>
</dbReference>
<proteinExistence type="predicted"/>
<evidence type="ECO:0000256" key="1">
    <source>
        <dbReference type="SAM" id="MobiDB-lite"/>
    </source>
</evidence>
<organism evidence="2">
    <name type="scientific">Sesamum latifolium</name>
    <dbReference type="NCBI Taxonomy" id="2727402"/>
    <lineage>
        <taxon>Eukaryota</taxon>
        <taxon>Viridiplantae</taxon>
        <taxon>Streptophyta</taxon>
        <taxon>Embryophyta</taxon>
        <taxon>Tracheophyta</taxon>
        <taxon>Spermatophyta</taxon>
        <taxon>Magnoliopsida</taxon>
        <taxon>eudicotyledons</taxon>
        <taxon>Gunneridae</taxon>
        <taxon>Pentapetalae</taxon>
        <taxon>asterids</taxon>
        <taxon>lamiids</taxon>
        <taxon>Lamiales</taxon>
        <taxon>Pedaliaceae</taxon>
        <taxon>Sesamum</taxon>
    </lineage>
</organism>
<protein>
    <submittedName>
        <fullName evidence="2">Uncharacterized protein</fullName>
    </submittedName>
</protein>
<feature type="compositionally biased region" description="Polar residues" evidence="1">
    <location>
        <begin position="1"/>
        <end position="18"/>
    </location>
</feature>
<feature type="region of interest" description="Disordered" evidence="1">
    <location>
        <begin position="1"/>
        <end position="21"/>
    </location>
</feature>
<reference evidence="2" key="2">
    <citation type="journal article" date="2024" name="Plant">
        <title>Genomic evolution and insights into agronomic trait innovations of Sesamum species.</title>
        <authorList>
            <person name="Miao H."/>
            <person name="Wang L."/>
            <person name="Qu L."/>
            <person name="Liu H."/>
            <person name="Sun Y."/>
            <person name="Le M."/>
            <person name="Wang Q."/>
            <person name="Wei S."/>
            <person name="Zheng Y."/>
            <person name="Lin W."/>
            <person name="Duan Y."/>
            <person name="Cao H."/>
            <person name="Xiong S."/>
            <person name="Wang X."/>
            <person name="Wei L."/>
            <person name="Li C."/>
            <person name="Ma Q."/>
            <person name="Ju M."/>
            <person name="Zhao R."/>
            <person name="Li G."/>
            <person name="Mu C."/>
            <person name="Tian Q."/>
            <person name="Mei H."/>
            <person name="Zhang T."/>
            <person name="Gao T."/>
            <person name="Zhang H."/>
        </authorList>
    </citation>
    <scope>NUCLEOTIDE SEQUENCE</scope>
    <source>
        <strain evidence="2">KEN1</strain>
    </source>
</reference>
<comment type="caution">
    <text evidence="2">The sequence shown here is derived from an EMBL/GenBank/DDBJ whole genome shotgun (WGS) entry which is preliminary data.</text>
</comment>
<name>A0AAW2YBV3_9LAMI</name>
<dbReference type="AlphaFoldDB" id="A0AAW2YBV3"/>
<reference evidence="2" key="1">
    <citation type="submission" date="2020-06" db="EMBL/GenBank/DDBJ databases">
        <authorList>
            <person name="Li T."/>
            <person name="Hu X."/>
            <person name="Zhang T."/>
            <person name="Song X."/>
            <person name="Zhang H."/>
            <person name="Dai N."/>
            <person name="Sheng W."/>
            <person name="Hou X."/>
            <person name="Wei L."/>
        </authorList>
    </citation>
    <scope>NUCLEOTIDE SEQUENCE</scope>
    <source>
        <strain evidence="2">KEN1</strain>
        <tissue evidence="2">Leaf</tissue>
    </source>
</reference>